<organism evidence="1 2">
    <name type="scientific">Streptomyces brevispora</name>
    <dbReference type="NCBI Taxonomy" id="887462"/>
    <lineage>
        <taxon>Bacteria</taxon>
        <taxon>Bacillati</taxon>
        <taxon>Actinomycetota</taxon>
        <taxon>Actinomycetes</taxon>
        <taxon>Kitasatosporales</taxon>
        <taxon>Streptomycetaceae</taxon>
        <taxon>Streptomyces</taxon>
    </lineage>
</organism>
<dbReference type="EMBL" id="VIWW01000001">
    <property type="protein sequence ID" value="TWG05369.1"/>
    <property type="molecule type" value="Genomic_DNA"/>
</dbReference>
<evidence type="ECO:0000313" key="1">
    <source>
        <dbReference type="EMBL" id="TWG05369.1"/>
    </source>
</evidence>
<dbReference type="Proteomes" id="UP000318186">
    <property type="component" value="Unassembled WGS sequence"/>
</dbReference>
<proteinExistence type="predicted"/>
<gene>
    <name evidence="1" type="ORF">FHX80_113846</name>
</gene>
<accession>A0A561V184</accession>
<name>A0A561V184_9ACTN</name>
<dbReference type="AlphaFoldDB" id="A0A561V184"/>
<reference evidence="1 2" key="1">
    <citation type="submission" date="2019-06" db="EMBL/GenBank/DDBJ databases">
        <title>Sequencing the genomes of 1000 actinobacteria strains.</title>
        <authorList>
            <person name="Klenk H.-P."/>
        </authorList>
    </citation>
    <scope>NUCLEOTIDE SEQUENCE [LARGE SCALE GENOMIC DNA]</scope>
    <source>
        <strain evidence="1 2">DSM 42059</strain>
    </source>
</reference>
<dbReference type="RefSeq" id="WP_244318330.1">
    <property type="nucleotide sequence ID" value="NZ_VIWW01000001.1"/>
</dbReference>
<evidence type="ECO:0000313" key="2">
    <source>
        <dbReference type="Proteomes" id="UP000318186"/>
    </source>
</evidence>
<sequence>MSMTTRAGETFEIARAVSDIDSLLTRPLPEAGPAAWKEVPVTEEWALTMDRGLLLAPLWESDSFTGLYDSEWEAASEVGERNLAALVAELDRRWGPHRSVGMRVPINRKIADEPMPLLFRTLCDGDFLGDLSVWGPVDPAGPAAGPTGSRWVAVSVNQCDGDAPMVLTVAVTDRPITELDD</sequence>
<comment type="caution">
    <text evidence="1">The sequence shown here is derived from an EMBL/GenBank/DDBJ whole genome shotgun (WGS) entry which is preliminary data.</text>
</comment>
<protein>
    <submittedName>
        <fullName evidence="1">Uncharacterized protein</fullName>
    </submittedName>
</protein>